<comment type="caution">
    <text evidence="5">The sequence shown here is derived from an EMBL/GenBank/DDBJ whole genome shotgun (WGS) entry which is preliminary data.</text>
</comment>
<feature type="compositionally biased region" description="Acidic residues" evidence="3">
    <location>
        <begin position="1458"/>
        <end position="1481"/>
    </location>
</feature>
<feature type="region of interest" description="Disordered" evidence="3">
    <location>
        <begin position="1619"/>
        <end position="1638"/>
    </location>
</feature>
<dbReference type="SUPFAM" id="SSF55073">
    <property type="entry name" value="Nucleotide cyclase"/>
    <property type="match status" value="2"/>
</dbReference>
<dbReference type="SMART" id="SM00044">
    <property type="entry name" value="CYCc"/>
    <property type="match status" value="1"/>
</dbReference>
<evidence type="ECO:0000259" key="4">
    <source>
        <dbReference type="PROSITE" id="PS50125"/>
    </source>
</evidence>
<dbReference type="CDD" id="cd07302">
    <property type="entry name" value="CHD"/>
    <property type="match status" value="2"/>
</dbReference>
<evidence type="ECO:0000256" key="1">
    <source>
        <dbReference type="ARBA" id="ARBA00022741"/>
    </source>
</evidence>
<organism evidence="5 6">
    <name type="scientific">Tetraparma gracilis</name>
    <dbReference type="NCBI Taxonomy" id="2962635"/>
    <lineage>
        <taxon>Eukaryota</taxon>
        <taxon>Sar</taxon>
        <taxon>Stramenopiles</taxon>
        <taxon>Ochrophyta</taxon>
        <taxon>Bolidophyceae</taxon>
        <taxon>Parmales</taxon>
        <taxon>Triparmaceae</taxon>
        <taxon>Tetraparma</taxon>
    </lineage>
</organism>
<feature type="region of interest" description="Disordered" evidence="3">
    <location>
        <begin position="1665"/>
        <end position="1692"/>
    </location>
</feature>
<feature type="region of interest" description="Disordered" evidence="3">
    <location>
        <begin position="1011"/>
        <end position="1043"/>
    </location>
</feature>
<accession>A0ABQ6MPX2</accession>
<evidence type="ECO:0000313" key="6">
    <source>
        <dbReference type="Proteomes" id="UP001165060"/>
    </source>
</evidence>
<feature type="region of interest" description="Disordered" evidence="3">
    <location>
        <begin position="84"/>
        <end position="231"/>
    </location>
</feature>
<evidence type="ECO:0000313" key="5">
    <source>
        <dbReference type="EMBL" id="GMI29814.1"/>
    </source>
</evidence>
<name>A0ABQ6MPX2_9STRA</name>
<feature type="region of interest" description="Disordered" evidence="3">
    <location>
        <begin position="1445"/>
        <end position="1481"/>
    </location>
</feature>
<feature type="compositionally biased region" description="Low complexity" evidence="3">
    <location>
        <begin position="156"/>
        <end position="166"/>
    </location>
</feature>
<dbReference type="Gene3D" id="3.30.70.1230">
    <property type="entry name" value="Nucleotide cyclase"/>
    <property type="match status" value="2"/>
</dbReference>
<feature type="compositionally biased region" description="Basic and acidic residues" evidence="3">
    <location>
        <begin position="85"/>
        <end position="95"/>
    </location>
</feature>
<keyword evidence="6" id="KW-1185">Reference proteome</keyword>
<feature type="domain" description="Guanylate cyclase" evidence="4">
    <location>
        <begin position="415"/>
        <end position="569"/>
    </location>
</feature>
<keyword evidence="1" id="KW-0547">Nucleotide-binding</keyword>
<dbReference type="EMBL" id="BRYB01001620">
    <property type="protein sequence ID" value="GMI29814.1"/>
    <property type="molecule type" value="Genomic_DNA"/>
</dbReference>
<evidence type="ECO:0000256" key="3">
    <source>
        <dbReference type="SAM" id="MobiDB-lite"/>
    </source>
</evidence>
<evidence type="ECO:0000256" key="2">
    <source>
        <dbReference type="ARBA" id="ARBA00022840"/>
    </source>
</evidence>
<dbReference type="Proteomes" id="UP001165060">
    <property type="component" value="Unassembled WGS sequence"/>
</dbReference>
<reference evidence="5 6" key="1">
    <citation type="journal article" date="2023" name="Commun. Biol.">
        <title>Genome analysis of Parmales, the sister group of diatoms, reveals the evolutionary specialization of diatoms from phago-mixotrophs to photoautotrophs.</title>
        <authorList>
            <person name="Ban H."/>
            <person name="Sato S."/>
            <person name="Yoshikawa S."/>
            <person name="Yamada K."/>
            <person name="Nakamura Y."/>
            <person name="Ichinomiya M."/>
            <person name="Sato N."/>
            <person name="Blanc-Mathieu R."/>
            <person name="Endo H."/>
            <person name="Kuwata A."/>
            <person name="Ogata H."/>
        </authorList>
    </citation>
    <scope>NUCLEOTIDE SEQUENCE [LARGE SCALE GENOMIC DNA]</scope>
</reference>
<protein>
    <recommendedName>
        <fullName evidence="4">Guanylate cyclase domain-containing protein</fullName>
    </recommendedName>
</protein>
<dbReference type="Pfam" id="PF00211">
    <property type="entry name" value="Guanylate_cyc"/>
    <property type="match status" value="1"/>
</dbReference>
<dbReference type="PANTHER" id="PTHR16305">
    <property type="entry name" value="TESTICULAR SOLUBLE ADENYLYL CYCLASE"/>
    <property type="match status" value="1"/>
</dbReference>
<dbReference type="InterPro" id="IPR001054">
    <property type="entry name" value="A/G_cyclase"/>
</dbReference>
<keyword evidence="2" id="KW-0067">ATP-binding</keyword>
<dbReference type="PROSITE" id="PS50125">
    <property type="entry name" value="GUANYLATE_CYCLASE_2"/>
    <property type="match status" value="2"/>
</dbReference>
<dbReference type="InterPro" id="IPR029787">
    <property type="entry name" value="Nucleotide_cyclase"/>
</dbReference>
<gene>
    <name evidence="5" type="ORF">TeGR_g9437</name>
</gene>
<feature type="region of interest" description="Disordered" evidence="3">
    <location>
        <begin position="250"/>
        <end position="276"/>
    </location>
</feature>
<proteinExistence type="predicted"/>
<feature type="domain" description="Guanylate cyclase" evidence="4">
    <location>
        <begin position="717"/>
        <end position="796"/>
    </location>
</feature>
<dbReference type="PANTHER" id="PTHR16305:SF28">
    <property type="entry name" value="GUANYLATE CYCLASE DOMAIN-CONTAINING PROTEIN"/>
    <property type="match status" value="1"/>
</dbReference>
<sequence>MPLKSPRLVSPRISHGSLAYHDEVVAREHEEHRNEAIDPSHPSHHLLHHPQADGHTWTALPSIGRKNCHRVFQPPVVAAAPVPKAMDKEKRESGIRRASRFAPPPVTQEITVSPSALPVIASRAPPPNQLHPDLQGMGLSFDEPAVNSDDDDDESSTAAAAAAAPDPADPPAPHRASGARRASFMDQLGLPLVTGPADQSADPPSPVARRTSFLAPPTDSDFATAGNWTPRRQQSIHNEELELDKASAAAEIRRQRSAQKRQGSSNVPGRERQNSAKVQALDSMPALYGNYVHSAEKSGTINPAASTPLPPRSHKAHWTKIGKTKVQTSSGRLLEIMGTGAKKRSNTKVRKGFQAKAMNAVLMASMMKTDVIKVDIGKYANFIPKIIRRDIACGGNRFTARALSKKSSYSHFDAAVLFVDISGFTALTESLNKKGTHGAELLCTHINAIYTKMMDELKRWGGDCVKFSGDALLIMFEVFSEERIREIDDTEHEKSGDDESLDVDRIFSGLPLTLKDASIRATCCATILHRVIAEHPEVNGVKLSLHAGVGCGRALAHVIGGVLGRWELILTGAGVDQIKVGEPAAGPKETVVSPEVWEYCKGIFPGVVLPEFQNFVRVEPLASEDLYTLYEPEPVQSVILRPRHILFMPTYLPNAVIMNLNAGVCDSTSQAEMRDLTTMFVSLPNIDLSDNIECQSAIVAIQEATYQLEGSVNKVVVDDKGALVLIVFGLPPVVHSDDPKRALAAAFLMRHHLHDLGLRCQIGVASSRVFCGIVGAETRKEYTVMGDGVNLSARLMANAKEYEILCDQATYEECCDEIKFKTKTPVKLKGKADLYNVYRPTAFLPPPNQLVETIGKQGELRDLETMVEICAHDMSNIIIVSGRNGMGKHTVAQFLDKFCEQNGLKCLRSGRGENMYLEGEVQAKTLFTAWRKVLMEAVAILFSERTGEPVPHVRSCSTSDFVAKMPFDTVEELKYFMGDSLDEEASSLLALMYPEMGFHDDRAKGKSQWFHLGENSADDGGNASPGGSQGGANSPERARADSAQVVEETGADIYVLDPKAHASVHKQEIRLKKLLLRFFKKFCTHHPALLTFENTYGMSSSKLAPSSWTLFHDLFKDFHAVREGVIRDLAKSEEIDESKFDPHSHDLMPKFCIVTTTMNKPCVEYMEAVESAKEYDTFLELGPMLDSDVLLMVRENLNAHEQLDPRVLNFVSDMSEGNPSIIAELCKSIKDADVCDIADEKCKLKPDRSLQECKLNTKLRHMALQEFGLLHLHEQLIAKMASVYTREFSLGMLNTHVVQHQKDHEDVFINLKRCVNQLLKSDIFSIVPMPDWMASTDKSAQNAMIFRSKLMQKAVSELLLESHVTSVARSIKSQSHARRISAFWLQKAVDHDRDEGGEEGGFIEDYLQNVPARHRMSIDAEDLDIMEALGEGGGHGIQQMPSRRMLQKKGSNLGSMVEEGEDEEGEEGGGKEDEDEDEEEDVFVDEPGVNRESIIRNKGGREEVSSDEPELWNVDGTEVDFDGQYKFGGQLWYVQSRVQEAVFKGAPINGKPMNEKARARQRKIIDAQTNRHPSMRELLFQAAEEGGGGAGEGSAGGVLGGAAEGTNLYELLVGEADGVRKERESMSSERKKELEKERVMDESLQGLLIGAADMEELISPDKSKAAGMELGEGGGEGVDGGDGGGGREGINM</sequence>
<feature type="compositionally biased region" description="Gly residues" evidence="3">
    <location>
        <begin position="1670"/>
        <end position="1692"/>
    </location>
</feature>